<feature type="chain" id="PRO_5040848715" description="Tetratricopeptide repeat protein" evidence="1">
    <location>
        <begin position="21"/>
        <end position="252"/>
    </location>
</feature>
<evidence type="ECO:0008006" key="4">
    <source>
        <dbReference type="Google" id="ProtNLM"/>
    </source>
</evidence>
<proteinExistence type="predicted"/>
<dbReference type="Proteomes" id="UP000054223">
    <property type="component" value="Unassembled WGS sequence"/>
</dbReference>
<comment type="caution">
    <text evidence="2">The sequence shown here is derived from an EMBL/GenBank/DDBJ whole genome shotgun (WGS) entry which is preliminary data.</text>
</comment>
<reference evidence="2 3" key="1">
    <citation type="submission" date="2015-11" db="EMBL/GenBank/DDBJ databases">
        <title>Solirubrum puertoriconensis gen. nov. an environmental bacteria isolated in Puerto Rico.</title>
        <authorList>
            <person name="Cuebas-Irizarry M.F."/>
            <person name="Montalvo-Rodriguez R."/>
        </authorList>
    </citation>
    <scope>NUCLEOTIDE SEQUENCE [LARGE SCALE GENOMIC DNA]</scope>
    <source>
        <strain evidence="2 3">MC1A</strain>
    </source>
</reference>
<dbReference type="SUPFAM" id="SSF48452">
    <property type="entry name" value="TPR-like"/>
    <property type="match status" value="1"/>
</dbReference>
<name>A0A9X0L3F4_SOLP1</name>
<keyword evidence="3" id="KW-1185">Reference proteome</keyword>
<protein>
    <recommendedName>
        <fullName evidence="4">Tetratricopeptide repeat protein</fullName>
    </recommendedName>
</protein>
<dbReference type="AlphaFoldDB" id="A0A9X0L3F4"/>
<dbReference type="Gene3D" id="1.25.40.10">
    <property type="entry name" value="Tetratricopeptide repeat domain"/>
    <property type="match status" value="1"/>
</dbReference>
<gene>
    <name evidence="2" type="ORF">ASU33_03535</name>
</gene>
<sequence>MALMRLLLFCLLLLPNLSFAQHYFYTPDCALPTAKKNITIGYTANVLVAGRRIPNHTSEQTPADGALPIMSLRYGFDVEASAQAYQSGDFAKAAALLEEPARQEPDNLYILTHYARALFQQTATKGRSFTVYRQLIAQLDEELQEGPTSATVDASFLEAYWKLGVLRLDNQQWAEADYDITRFLIGLRAADQLNTPIHEQALSYLTECHYMMGHAELCRYFGNKTLQLFPGNTYVRKYLSALSIAKPSMRKS</sequence>
<feature type="signal peptide" evidence="1">
    <location>
        <begin position="1"/>
        <end position="20"/>
    </location>
</feature>
<evidence type="ECO:0000313" key="2">
    <source>
        <dbReference type="EMBL" id="KUG06441.1"/>
    </source>
</evidence>
<evidence type="ECO:0000256" key="1">
    <source>
        <dbReference type="SAM" id="SignalP"/>
    </source>
</evidence>
<evidence type="ECO:0000313" key="3">
    <source>
        <dbReference type="Proteomes" id="UP000054223"/>
    </source>
</evidence>
<keyword evidence="1" id="KW-0732">Signal</keyword>
<dbReference type="EMBL" id="LNAL01000008">
    <property type="protein sequence ID" value="KUG06441.1"/>
    <property type="molecule type" value="Genomic_DNA"/>
</dbReference>
<organism evidence="2 3">
    <name type="scientific">Solirubrum puertoriconensis</name>
    <dbReference type="NCBI Taxonomy" id="1751427"/>
    <lineage>
        <taxon>Bacteria</taxon>
        <taxon>Pseudomonadati</taxon>
        <taxon>Bacteroidota</taxon>
        <taxon>Cytophagia</taxon>
        <taxon>Cytophagales</taxon>
    </lineage>
</organism>
<accession>A0A9X0L3F4</accession>
<dbReference type="InterPro" id="IPR011990">
    <property type="entry name" value="TPR-like_helical_dom_sf"/>
</dbReference>